<feature type="transmembrane region" description="Helical" evidence="3">
    <location>
        <begin position="1590"/>
        <end position="1610"/>
    </location>
</feature>
<dbReference type="InterPro" id="IPR056652">
    <property type="entry name" value="DUF7750"/>
</dbReference>
<accession>A0A7N0RFN1</accession>
<dbReference type="GO" id="GO:0047372">
    <property type="term" value="F:monoacylglycerol lipase activity"/>
    <property type="evidence" value="ECO:0007669"/>
    <property type="project" value="TreeGrafter"/>
</dbReference>
<evidence type="ECO:0000313" key="6">
    <source>
        <dbReference type="EnsemblPlants" id="Kaladp0011s0046.1.v1.1"/>
    </source>
</evidence>
<dbReference type="InterPro" id="IPR029058">
    <property type="entry name" value="AB_hydrolase_fold"/>
</dbReference>
<dbReference type="InterPro" id="IPR050960">
    <property type="entry name" value="AB_hydrolase_4_sf"/>
</dbReference>
<feature type="region of interest" description="Disordered" evidence="2">
    <location>
        <begin position="1096"/>
        <end position="1124"/>
    </location>
</feature>
<dbReference type="Proteomes" id="UP000594263">
    <property type="component" value="Unplaced"/>
</dbReference>
<feature type="domain" description="DUF7750" evidence="5">
    <location>
        <begin position="557"/>
        <end position="621"/>
    </location>
</feature>
<dbReference type="Pfam" id="PF24930">
    <property type="entry name" value="DUF7750"/>
    <property type="match status" value="1"/>
</dbReference>
<evidence type="ECO:0000256" key="2">
    <source>
        <dbReference type="SAM" id="MobiDB-lite"/>
    </source>
</evidence>
<feature type="transmembrane region" description="Helical" evidence="3">
    <location>
        <begin position="1513"/>
        <end position="1538"/>
    </location>
</feature>
<feature type="transmembrane region" description="Helical" evidence="3">
    <location>
        <begin position="1676"/>
        <end position="1693"/>
    </location>
</feature>
<evidence type="ECO:0000313" key="7">
    <source>
        <dbReference type="Proteomes" id="UP000594263"/>
    </source>
</evidence>
<keyword evidence="3" id="KW-1133">Transmembrane helix</keyword>
<dbReference type="PANTHER" id="PTHR10794">
    <property type="entry name" value="ABHYDROLASE DOMAIN-CONTAINING PROTEIN"/>
    <property type="match status" value="1"/>
</dbReference>
<dbReference type="PANTHER" id="PTHR10794:SF92">
    <property type="entry name" value="EMBRYOGENESIS-ASSOCIATED PROTEIN EMB8"/>
    <property type="match status" value="1"/>
</dbReference>
<feature type="compositionally biased region" description="Basic and acidic residues" evidence="2">
    <location>
        <begin position="805"/>
        <end position="816"/>
    </location>
</feature>
<comment type="similarity">
    <text evidence="1">Belongs to the AB hydrolase superfamily. AB hydrolase 4 family.</text>
</comment>
<sequence length="1709" mass="187961">MSFSLQSPVKKPPCNARAPLFRQKSSRVEEFRLRGRFKVTATRKLAIRSHFGNLISDFVSQFRYVDVIAPALGFTSVLALYVSRVNKAKQNDEKVGEWILFTSPTPFNRFVLLRCPSVSFEDSFVKEDWYSLRLGISRIIRDAGMTTDLVDKFEYQRLCVPTDDGGVISLDYPANLNLGEDHEMDTTLLLVPGVTEGSMDLNVRMFVSHSIRCGFFPVVLNPRGCAGSPLTTPRIFTAADSDDVCKAVQFISKMRTRTAIMGVGWGYGANMLTKYLAEAGEKTPLVAATCIDNPFDLEEVSRTTHSRIDNDQKLLDGFKSILHSNKEIFRGKTKGFDVEKAMQAGSVREFESSISMLSYGFKTIQDFYSECSTKYAVRDIKIPVLFIQSDNGSVPVYSVPHSFIAENFYTSLLLRSSPSMAVASGRVEYHYLAMEWLTAVELGLLKGHDPLLDYVDVGLRFQEESRFKEGGKAELLLDLGQKESSSDNNIDPTDVMLGQTSVATTIISSSGIRSRRYSGPESMRLQQVNSAKIGEDISVYADSMKENKGSAIEADRGQVLQTAEVVLNLLEVAAPGTLAPEQKEKVLTAVGQGETVLKALQNAVPEDAFDKLTTSVSEILHSGKYLKLDGFSLRGQNGEVLSGPKSAFHGKVGETSFMDGYSSQSSIVRAVDLEYGSDATLFSSKPQAKAIESDLHNRGEGKNVVHPQSIDNHEDRDAGSVPKGLVDYVDGGTDIFSKDSAQSDDNEKPAYSDYKESVNVNGDSASSVEAASANKIPIVDQYQDNEDGASPQLAANEENYVHIEEKAKDSSTDRKQIKPPAVIDQAESSSISDPESDVRENEEKSAHLVPENSKTGLSNPSPPGFNLSEAFDALTGMEDSTQVAVNSVFGAIEDMITQYEEKKDDEKQIKYIQDVEDEKSHHANNNYHNIKEKGGNINMQHDEIQDSSTYDYPGDSLESRYEIKNEKVDEMIVQGSSEAEKDISRSVSAQLCNNDWACRSNTSYSAPNKVTNLSENPHSDFYLGHMLPSVQDTNMNYPTSLPLNYSTEEGQSALLDQSGISRHCDKSNSVPGNVYAISNVKEKITDKHLKPMNVIIDNERQGKPIGGNDKDESREHPQTENESVHDWSLCVKSIIMDSLEADVYHRVSASNMKEVRHNVLKDLELVSNVISQAVQELSSAVSSSMIYGTLRAEDIVSTVSFAVQKAHYLRRILPVGVIIGSSLAALKKYFNVTVGVNSAQSESVGNHKLTTCIPKEAKVSKKTVCFHASEGQSLETSENVHFEKNSFQDDSVMAGAVTTALGATALLMQDSYKGKHKTENSMKYQEKKKYINKEPHNLVDGTPESQNNLVTSLAEKAMSVAGPVVPMKKDGAVDQERLVAMLADLGQRFGMLKLVGKAALLWGGIRGAMSLTDKLISFLHLSKRPLLHRVVGFVGMVILLWSPVYIPLLPTLARGWATKSPSIVAELTCIIGMYVAVLILITLWGKRIRGYDRPLEQYGLDFTLPEFKCYLRAYIGGALIILSIQYVNMVIGCASLSWHTCFPSLGLTWLQESGKILLLVAQGTISATGVVLVEELLFRSWLPAEIEKDLGFHLGIIISGFTFSILQRSLNAIPGLWLLSLALAGAKERSQGSLSTPIGLRAGMMASTFVLQKGGFLTYQPEFAVWIKGTHPGQPFSGISGLACSMLLAVFLYPRQPNYGKKVARKIRE</sequence>
<evidence type="ECO:0008006" key="8">
    <source>
        <dbReference type="Google" id="ProtNLM"/>
    </source>
</evidence>
<dbReference type="GO" id="GO:0034338">
    <property type="term" value="F:short-chain carboxylesterase activity"/>
    <property type="evidence" value="ECO:0007669"/>
    <property type="project" value="TreeGrafter"/>
</dbReference>
<feature type="domain" description="CAAX prenyl protease 2/Lysostaphin resistance protein A-like" evidence="4">
    <location>
        <begin position="1560"/>
        <end position="1643"/>
    </location>
</feature>
<feature type="transmembrane region" description="Helical" evidence="3">
    <location>
        <begin position="1558"/>
        <end position="1578"/>
    </location>
</feature>
<evidence type="ECO:0000256" key="3">
    <source>
        <dbReference type="SAM" id="Phobius"/>
    </source>
</evidence>
<dbReference type="Pfam" id="PF02517">
    <property type="entry name" value="Rce1-like"/>
    <property type="match status" value="1"/>
</dbReference>
<evidence type="ECO:0000259" key="5">
    <source>
        <dbReference type="Pfam" id="PF24930"/>
    </source>
</evidence>
<dbReference type="SUPFAM" id="SSF53474">
    <property type="entry name" value="alpha/beta-Hydrolases"/>
    <property type="match status" value="1"/>
</dbReference>
<name>A0A7N0RFN1_KALFE</name>
<dbReference type="EnsemblPlants" id="Kaladp0011s0046.1.v1.1">
    <property type="protein sequence ID" value="Kaladp0011s0046.1.v1.1"/>
    <property type="gene ID" value="Kaladp0011s0046.v1.1"/>
</dbReference>
<evidence type="ECO:0000259" key="4">
    <source>
        <dbReference type="Pfam" id="PF02517"/>
    </source>
</evidence>
<feature type="region of interest" description="Disordered" evidence="2">
    <location>
        <begin position="694"/>
        <end position="724"/>
    </location>
</feature>
<keyword evidence="3" id="KW-0472">Membrane</keyword>
<feature type="transmembrane region" description="Helical" evidence="3">
    <location>
        <begin position="1426"/>
        <end position="1448"/>
    </location>
</feature>
<feature type="transmembrane region" description="Helical" evidence="3">
    <location>
        <begin position="1463"/>
        <end position="1484"/>
    </location>
</feature>
<proteinExistence type="inferred from homology"/>
<dbReference type="Gramene" id="Kaladp0011s0046.1.v1.1">
    <property type="protein sequence ID" value="Kaladp0011s0046.1.v1.1"/>
    <property type="gene ID" value="Kaladp0011s0046.v1.1"/>
</dbReference>
<feature type="compositionally biased region" description="Basic and acidic residues" evidence="2">
    <location>
        <begin position="836"/>
        <end position="846"/>
    </location>
</feature>
<dbReference type="GO" id="GO:0004175">
    <property type="term" value="F:endopeptidase activity"/>
    <property type="evidence" value="ECO:0007669"/>
    <property type="project" value="UniProtKB-ARBA"/>
</dbReference>
<dbReference type="Gene3D" id="3.40.50.1820">
    <property type="entry name" value="alpha/beta hydrolase"/>
    <property type="match status" value="1"/>
</dbReference>
<keyword evidence="7" id="KW-1185">Reference proteome</keyword>
<dbReference type="OMA" id="PIGTNDI"/>
<evidence type="ECO:0000256" key="1">
    <source>
        <dbReference type="ARBA" id="ARBA00010884"/>
    </source>
</evidence>
<feature type="compositionally biased region" description="Basic and acidic residues" evidence="2">
    <location>
        <begin position="1097"/>
        <end position="1124"/>
    </location>
</feature>
<feature type="region of interest" description="Disordered" evidence="2">
    <location>
        <begin position="805"/>
        <end position="865"/>
    </location>
</feature>
<dbReference type="InterPro" id="IPR003675">
    <property type="entry name" value="Rce1/LyrA-like_dom"/>
</dbReference>
<reference evidence="6" key="1">
    <citation type="submission" date="2021-01" db="UniProtKB">
        <authorList>
            <consortium name="EnsemblPlants"/>
        </authorList>
    </citation>
    <scope>IDENTIFICATION</scope>
</reference>
<feature type="compositionally biased region" description="Basic and acidic residues" evidence="2">
    <location>
        <begin position="694"/>
        <end position="703"/>
    </location>
</feature>
<protein>
    <recommendedName>
        <fullName evidence="8">Embryogenesis-associated protein EMB8</fullName>
    </recommendedName>
</protein>
<organism evidence="6 7">
    <name type="scientific">Kalanchoe fedtschenkoi</name>
    <name type="common">Lavender scallops</name>
    <name type="synonym">South American air plant</name>
    <dbReference type="NCBI Taxonomy" id="63787"/>
    <lineage>
        <taxon>Eukaryota</taxon>
        <taxon>Viridiplantae</taxon>
        <taxon>Streptophyta</taxon>
        <taxon>Embryophyta</taxon>
        <taxon>Tracheophyta</taxon>
        <taxon>Spermatophyta</taxon>
        <taxon>Magnoliopsida</taxon>
        <taxon>eudicotyledons</taxon>
        <taxon>Gunneridae</taxon>
        <taxon>Pentapetalae</taxon>
        <taxon>Saxifragales</taxon>
        <taxon>Crassulaceae</taxon>
        <taxon>Kalanchoe</taxon>
    </lineage>
</organism>
<keyword evidence="3" id="KW-0812">Transmembrane</keyword>
<dbReference type="GO" id="GO:0080120">
    <property type="term" value="P:CAAX-box protein maturation"/>
    <property type="evidence" value="ECO:0007669"/>
    <property type="project" value="UniProtKB-ARBA"/>
</dbReference>